<dbReference type="PANTHER" id="PTHR47755">
    <property type="entry name" value="CELL DIVISION PROTEIN FTSX"/>
    <property type="match status" value="1"/>
</dbReference>
<dbReference type="GO" id="GO:0032153">
    <property type="term" value="C:cell division site"/>
    <property type="evidence" value="ECO:0007669"/>
    <property type="project" value="TreeGrafter"/>
</dbReference>
<protein>
    <recommendedName>
        <fullName evidence="4 12">Cell division protein FtsX</fullName>
    </recommendedName>
</protein>
<comment type="similarity">
    <text evidence="2 12">Belongs to the ABC-4 integral membrane protein family. FtsX subfamily.</text>
</comment>
<dbReference type="InterPro" id="IPR047590">
    <property type="entry name" value="FtsX_proteobact-type"/>
</dbReference>
<keyword evidence="10 12" id="KW-0472">Membrane</keyword>
<dbReference type="RefSeq" id="WP_156201052.1">
    <property type="nucleotide sequence ID" value="NZ_CP012154.1"/>
</dbReference>
<reference evidence="15 16" key="1">
    <citation type="submission" date="2015-07" db="EMBL/GenBank/DDBJ databases">
        <authorList>
            <person name="Noorani M."/>
        </authorList>
    </citation>
    <scope>NUCLEOTIDE SEQUENCE [LARGE SCALE GENOMIC DNA]</scope>
    <source>
        <strain evidence="15 16">KCTC 42284</strain>
    </source>
</reference>
<dbReference type="AlphaFoldDB" id="A0A0K0XXC7"/>
<evidence type="ECO:0000256" key="7">
    <source>
        <dbReference type="ARBA" id="ARBA00022618"/>
    </source>
</evidence>
<keyword evidence="5 12" id="KW-1003">Cell membrane</keyword>
<dbReference type="EMBL" id="CP012154">
    <property type="protein sequence ID" value="AKS42266.1"/>
    <property type="molecule type" value="Genomic_DNA"/>
</dbReference>
<dbReference type="Pfam" id="PF18075">
    <property type="entry name" value="FtsX_ECD"/>
    <property type="match status" value="1"/>
</dbReference>
<evidence type="ECO:0000256" key="5">
    <source>
        <dbReference type="ARBA" id="ARBA00022475"/>
    </source>
</evidence>
<dbReference type="PANTHER" id="PTHR47755:SF1">
    <property type="entry name" value="CELL DIVISION PROTEIN FTSX"/>
    <property type="match status" value="1"/>
</dbReference>
<sequence>MARSRHGGMEALPGAAGVRAWARRHAFSFLSSLGALTRQPIASAMTLVVLAVALTLPTALHVTLDNVSRISQNWERLDTLSVFLDQDVDENAARSLGSRITLWDEVAAVDPISPEIGLAEVTGQLQIENLADSLPDNPLPWVLEITPETGTPIPTLVNRLEREAGVDTVVVDLKWLERLDAMLDVISQLVILLAALFAVGVAFIIANTIRMDIQNRREEIEVMALVGATPAFIRRPFLYTGLWYGLIGGTLAWLIVRFGLIALAGPIADLSGSYDANFSLQPPALEIIALLILGAGLFGILGAWLVVNQHLKRINP</sequence>
<dbReference type="PIRSF" id="PIRSF003097">
    <property type="entry name" value="FtsX"/>
    <property type="match status" value="1"/>
</dbReference>
<dbReference type="NCBIfam" id="TIGR00439">
    <property type="entry name" value="FtsX_Gneg"/>
    <property type="match status" value="1"/>
</dbReference>
<dbReference type="GO" id="GO:0051301">
    <property type="term" value="P:cell division"/>
    <property type="evidence" value="ECO:0007669"/>
    <property type="project" value="UniProtKB-KW"/>
</dbReference>
<keyword evidence="11 12" id="KW-0131">Cell cycle</keyword>
<dbReference type="STRING" id="1579979.WM2015_1900"/>
<dbReference type="KEGG" id="wma:WM2015_1900"/>
<accession>A0A0K0XXC7</accession>
<keyword evidence="9" id="KW-1133">Transmembrane helix</keyword>
<dbReference type="InterPro" id="IPR040690">
    <property type="entry name" value="FtsX_ECD"/>
</dbReference>
<gene>
    <name evidence="15" type="ORF">WM2015_1900</name>
</gene>
<dbReference type="OrthoDB" id="9813411at2"/>
<proteinExistence type="inferred from homology"/>
<evidence type="ECO:0000313" key="15">
    <source>
        <dbReference type="EMBL" id="AKS42266.1"/>
    </source>
</evidence>
<comment type="subunit">
    <text evidence="3">Forms a membrane-associated complex with FtsE.</text>
</comment>
<keyword evidence="6 12" id="KW-0997">Cell inner membrane</keyword>
<evidence type="ECO:0000256" key="6">
    <source>
        <dbReference type="ARBA" id="ARBA00022519"/>
    </source>
</evidence>
<evidence type="ECO:0000313" key="16">
    <source>
        <dbReference type="Proteomes" id="UP000066624"/>
    </source>
</evidence>
<dbReference type="GO" id="GO:0005886">
    <property type="term" value="C:plasma membrane"/>
    <property type="evidence" value="ECO:0007669"/>
    <property type="project" value="UniProtKB-SubCell"/>
</dbReference>
<dbReference type="Gene3D" id="3.30.70.3040">
    <property type="match status" value="1"/>
</dbReference>
<evidence type="ECO:0000256" key="11">
    <source>
        <dbReference type="ARBA" id="ARBA00023306"/>
    </source>
</evidence>
<keyword evidence="8" id="KW-0812">Transmembrane</keyword>
<evidence type="ECO:0000256" key="3">
    <source>
        <dbReference type="ARBA" id="ARBA00011160"/>
    </source>
</evidence>
<comment type="function">
    <text evidence="12">Part of the ABC transporter FtsEX involved in cellular division.</text>
</comment>
<feature type="domain" description="FtsX extracellular" evidence="14">
    <location>
        <begin position="80"/>
        <end position="169"/>
    </location>
</feature>
<keyword evidence="16" id="KW-1185">Reference proteome</keyword>
<dbReference type="Pfam" id="PF02687">
    <property type="entry name" value="FtsX"/>
    <property type="match status" value="1"/>
</dbReference>
<evidence type="ECO:0000256" key="9">
    <source>
        <dbReference type="ARBA" id="ARBA00022989"/>
    </source>
</evidence>
<keyword evidence="7 12" id="KW-0132">Cell division</keyword>
<evidence type="ECO:0000256" key="10">
    <source>
        <dbReference type="ARBA" id="ARBA00023136"/>
    </source>
</evidence>
<feature type="domain" description="ABC3 transporter permease C-terminal" evidence="13">
    <location>
        <begin position="192"/>
        <end position="305"/>
    </location>
</feature>
<evidence type="ECO:0000256" key="4">
    <source>
        <dbReference type="ARBA" id="ARBA00021907"/>
    </source>
</evidence>
<dbReference type="PATRIC" id="fig|1579979.3.peg.1944"/>
<evidence type="ECO:0000256" key="1">
    <source>
        <dbReference type="ARBA" id="ARBA00004429"/>
    </source>
</evidence>
<name>A0A0K0XXC7_9GAMM</name>
<evidence type="ECO:0000259" key="13">
    <source>
        <dbReference type="Pfam" id="PF02687"/>
    </source>
</evidence>
<evidence type="ECO:0000256" key="12">
    <source>
        <dbReference type="PIRNR" id="PIRNR003097"/>
    </source>
</evidence>
<evidence type="ECO:0000259" key="14">
    <source>
        <dbReference type="Pfam" id="PF18075"/>
    </source>
</evidence>
<evidence type="ECO:0000256" key="8">
    <source>
        <dbReference type="ARBA" id="ARBA00022692"/>
    </source>
</evidence>
<dbReference type="Proteomes" id="UP000066624">
    <property type="component" value="Chromosome"/>
</dbReference>
<evidence type="ECO:0000256" key="2">
    <source>
        <dbReference type="ARBA" id="ARBA00007379"/>
    </source>
</evidence>
<comment type="subcellular location">
    <subcellularLocation>
        <location evidence="1">Cell inner membrane</location>
        <topology evidence="1">Multi-pass membrane protein</topology>
    </subcellularLocation>
</comment>
<dbReference type="InterPro" id="IPR004513">
    <property type="entry name" value="FtsX"/>
</dbReference>
<organism evidence="15 16">
    <name type="scientific">Wenzhouxiangella marina</name>
    <dbReference type="NCBI Taxonomy" id="1579979"/>
    <lineage>
        <taxon>Bacteria</taxon>
        <taxon>Pseudomonadati</taxon>
        <taxon>Pseudomonadota</taxon>
        <taxon>Gammaproteobacteria</taxon>
        <taxon>Chromatiales</taxon>
        <taxon>Wenzhouxiangellaceae</taxon>
        <taxon>Wenzhouxiangella</taxon>
    </lineage>
</organism>
<dbReference type="InterPro" id="IPR003838">
    <property type="entry name" value="ABC3_permease_C"/>
</dbReference>